<dbReference type="InterPro" id="IPR011050">
    <property type="entry name" value="Pectin_lyase_fold/virulence"/>
</dbReference>
<dbReference type="Pfam" id="PF13332">
    <property type="entry name" value="Fil_haemagg_2"/>
    <property type="match status" value="2"/>
</dbReference>
<feature type="compositionally biased region" description="Low complexity" evidence="1">
    <location>
        <begin position="3633"/>
        <end position="3653"/>
    </location>
</feature>
<reference evidence="3 4" key="1">
    <citation type="submission" date="2020-04" db="EMBL/GenBank/DDBJ databases">
        <title>Molecular characterization of pseudomonads from Agaricus bisporus reveal novel blotch 2 pathogens in Western Europe.</title>
        <authorList>
            <person name="Taparia T."/>
            <person name="Krijger M."/>
            <person name="Haynes E."/>
            <person name="Elpinstone J.G."/>
            <person name="Noble R."/>
            <person name="Van Der Wolf J."/>
        </authorList>
    </citation>
    <scope>NUCLEOTIDE SEQUENCE [LARGE SCALE GENOMIC DNA]</scope>
    <source>
        <strain evidence="3 4">F1001</strain>
    </source>
</reference>
<dbReference type="InterPro" id="IPR025157">
    <property type="entry name" value="Hemagglutinin_rpt"/>
</dbReference>
<evidence type="ECO:0000313" key="4">
    <source>
        <dbReference type="Proteomes" id="UP000582981"/>
    </source>
</evidence>
<organism evidence="3 4">
    <name type="scientific">Pseudomonas gingeri</name>
    <dbReference type="NCBI Taxonomy" id="117681"/>
    <lineage>
        <taxon>Bacteria</taxon>
        <taxon>Pseudomonadati</taxon>
        <taxon>Pseudomonadota</taxon>
        <taxon>Gammaproteobacteria</taxon>
        <taxon>Pseudomonadales</taxon>
        <taxon>Pseudomonadaceae</taxon>
        <taxon>Pseudomonas</taxon>
    </lineage>
</organism>
<gene>
    <name evidence="3" type="ORF">HX829_08960</name>
</gene>
<dbReference type="Gene3D" id="2.160.20.10">
    <property type="entry name" value="Single-stranded right-handed beta-helix, Pectin lyase-like"/>
    <property type="match status" value="1"/>
</dbReference>
<dbReference type="NCBIfam" id="TIGR01901">
    <property type="entry name" value="adhes_NPXG"/>
    <property type="match status" value="1"/>
</dbReference>
<dbReference type="Pfam" id="PF05594">
    <property type="entry name" value="Fil_haemagg"/>
    <property type="match status" value="24"/>
</dbReference>
<accession>A0A7Y7WC27</accession>
<evidence type="ECO:0000256" key="1">
    <source>
        <dbReference type="SAM" id="MobiDB-lite"/>
    </source>
</evidence>
<feature type="region of interest" description="Disordered" evidence="1">
    <location>
        <begin position="3632"/>
        <end position="3653"/>
    </location>
</feature>
<dbReference type="NCBIfam" id="TIGR01731">
    <property type="entry name" value="fil_hemag_20aa"/>
    <property type="match status" value="40"/>
</dbReference>
<name>A0A7Y7WC27_9PSED</name>
<dbReference type="InterPro" id="IPR008638">
    <property type="entry name" value="FhaB/CdiA-like_TPS"/>
</dbReference>
<dbReference type="Proteomes" id="UP000582981">
    <property type="component" value="Unassembled WGS sequence"/>
</dbReference>
<feature type="domain" description="Filamentous haemagglutinin FhaB/tRNA nuclease CdiA-like TPS" evidence="2">
    <location>
        <begin position="64"/>
        <end position="185"/>
    </location>
</feature>
<dbReference type="EMBL" id="JACAPU010000011">
    <property type="protein sequence ID" value="NWB46623.1"/>
    <property type="molecule type" value="Genomic_DNA"/>
</dbReference>
<protein>
    <submittedName>
        <fullName evidence="3">Filamentous hemagglutinin N-terminal domain-containing protein</fullName>
    </submittedName>
</protein>
<dbReference type="SMART" id="SM00912">
    <property type="entry name" value="Haemagg_act"/>
    <property type="match status" value="1"/>
</dbReference>
<evidence type="ECO:0000259" key="2">
    <source>
        <dbReference type="SMART" id="SM00912"/>
    </source>
</evidence>
<dbReference type="GO" id="GO:0003824">
    <property type="term" value="F:catalytic activity"/>
    <property type="evidence" value="ECO:0007669"/>
    <property type="project" value="UniProtKB-ARBA"/>
</dbReference>
<feature type="region of interest" description="Disordered" evidence="1">
    <location>
        <begin position="3532"/>
        <end position="3571"/>
    </location>
</feature>
<evidence type="ECO:0000313" key="3">
    <source>
        <dbReference type="EMBL" id="NWB46623.1"/>
    </source>
</evidence>
<dbReference type="InterPro" id="IPR010069">
    <property type="entry name" value="CdiA_FHA1_rpt"/>
</dbReference>
<proteinExistence type="predicted"/>
<sequence length="3765" mass="379252">MDVRQFAFLARQPSAALKNREHFLGLPKRGLAFILANAMFWQPLLAQADGIVVNAPGTTLGQAGNGVPIVNIAAPNAQGLSHNQFSDYNVGANGVILNNATARTQSTQLGGIILGNQNLNGTAANVILNEVNGGSPSQLRGYTEVAGQSAHVIVANPYGISCNGCGFINTPQATLTTGKVVITNGQVTGYQVDQGSVSIDGAGLNASNIDQFEIITRAATINAQINANQLTVIAGRNDVDARTLQATARADDGSTKPQVAIDSSVLGGMYAGAIKLVGTEAGVGVKLAGNLAASGGDIQLDANGQLSMVQATASGAVNVKAASLDAQGPVYAGSTLNVQTTGDLNSQNNLAARDSITLNSGGQLTNHGIIEAGVNADNTRNTTGDVSVTAQNVVNSGQSVIASRDLTVTATQTLGNQGGTLSGQRQTSVTAGTLDNQNKGRVLSGGTLGVAVGQLLNAQGGLVHSSGALNGQLGTLSNQAGELSSLDALTVQMTSLDNVAGLVSAGQALHLSSTGALNNQGGQITGLGTLDLQAGTVDNSQGGKIASNQAFILTAASLDNHAGGLLSAIGPLQLDLISAINGGGRISSQSDLDARIAQLNNQQGQLVAAGSLGLSGASLDNRSGGVVSSTKALTLNVDAIDNRAGELSSGADVSLTGSTLDNSNLGKVLATTHLGLTVAQVINQGQGLLSSQGSLLLFGQHLDNGNGQVVTNGDLDIRLDQALGNLKGLISSDGHLNVSAASLDNTGGTLSSGLGLVLSSTGAVLSQGGSITSGDSLTLTSQSLDNSLAGVISGKGASRISTGTLDNRLGGQLTSNATLDLTAGQVSNSNASRIASDGALTASVNGFDQQGGSLGSQTSLSLDLNQGQLNNQGGLINAPLLMLKNLQGVNNQGGEISSAQAFTLAAASLDNSQGKLISNQALTLSIAQALSNLNGKISANGIDSHSGSLDNSHGLISSYGSLGLTADTSMVNQSGLMIGDGAVLLNAASLDNSLGRISGKTDVHGTIASLNNQGGQLIAQGALGLTGTSLDNRLGGLLGSTQGLTLTVDQVDNRGGELSGKTGLSLSGSQLDNSDGGRVVTDQALSLNVGSVLNRNQGLLSAQTGLTLLGGSLDNTTGSLSSQRNLLLTLSADLNNSAGTISSEGLLTVSAASLANRLGSLSSAGQLSLGGLGLLDNQGGRLVTDGGLDLHSASLDNRQQGTISGLGPVLIATGNFDNSHGGFLSSGDHLNLTTAQLTNQDGGRIGAKDLTASVTGLDQQGGSLKGDASLTLDLNHGQLNNQGGLINAPLLVLNNLKGVNNQSGEISSAQAFTLAAESLSNDNGKLLSNQALTLRIDQALSDIKGMIAAASVDAHAGSLDNSGGTLTSRADLGLTVDGQLTNQNLGLINATNNLTLNSAGLNNQGGSLLGSAIALDFGAATGDLNNAAGQITTAGNLTINHLRDLNNQGGVLSSAQNLNLTARTLDNSNAGQLISNNLLSLSADNLINQNAGLLSGWQGVTINAGSLDNRNNATVSSRSGNVAVTLSGALLNSNAGALASQQALTVAAASIDNSNKGILSSGAGQALTVSGLLNNAQGGLIDSGAALTLNAMALTSSGTINAQQALTFTGTDLDNSNGTLSGGAGVTLDLLGTLTNTNGKLSAVGPLLVQRSTQINNQGGQLSSQGLLTLLTGGLDNSNNGTIGSGDKLLITSTGTIQNGNGGLIASRNADLQLSASSLGNGKGSLQGQGAVSLNVSGDIDNQSGQVIAQSGDLTLNAANIDSSGGLLSSISGALQARVVGVLKNGYDLNNNSQGGVLQAQRLDLQAWGGIDNYGGHLVAQTGDAVIATGAGDFDNRNGGVYAKGLVQVTGHNFDNSGDNDGQISGNQIALTLGGALNNRLGIIESGSTLAISAASLDNQTGQLRALGTSGKTEFQIGGLFDNSNGKLETATTDLTLNAGSFLNQGGSLLHLGTGTLDMSTANIFNAGAGNLVTRGGLTLTADSWTNSSVLQVGRLTLNINNLTQTGSGQLLATDSLTGTGGNWNNDGLIASNGSLALNLSGNYSGNGKVSSLGSLGVSAAQIDLGSAAGIMAGSTGLVSSSGSLTNNGRVTAIGDLTVNSANLTNQGTLGSAANLRVNADTLLNQNGLIFSGGDMALRTNNFTNRYADVYSLGNISIAKDDNNGASASINNISSTMESVGDMSLSATHIENRKDVFQTTGGMVSAYIGVRCYACDEFVPAVGYQYDGYLVWIENYTSQIVQDSASASMTAGRNFLASGQEFINQASTVSAGNNLTVNTQTFTNQGASVGDYSVRRSFVPDDIYSSSFWVSVMNYNAANDPIYTDPFGRSTLHEWNASNVESISSVFHWQGGRNGSPYTSYGIVHVDDTSYGGDLDAPHYNPNEPRAAAPAAVQNAAFFENTLTYNTPSTYANAIVQAGGAVNITATQNLTNSVVRQGVSLVGGASRVGSTQVSSLPAPTVVSLNAQLRPDLAQQQVNPITLPGFTLPSGQNGLFRLSGQGSTSASLAPQTWSIGGSSLGVAQRQPVASVTQAQDIGPVNATQLTSSSVDPGSAARQPANISAPAVNLGVSANDPVTQVVPVGALSIPRVLGLPDTSVKSNPQKYLIETNPVLTDLKQFMSSDYLLSNLGYNPDDSAKRLGDGLYEERLIDQAVAARTGQRFIDGQTSDDAEFKYLMDNAISSQKQLNLSYGVGLTNEQVAALTHDIVWMEKEVVDGQEVMVPVLYLAQANNRLAPNGALIEGNDVNLIAGQDLTNSGTLHANNTLSAAAGNDLVNSGLTQAYARLDMLAGNNLTNTAGGVIAGRDVTLTAVSGDVVNDRPVTTAAGSDGYMSSSYAYADAAARIEAANDLTINAGRDVNNAGSLLQAGRDTSITAGRDVNLVAVQTDNKLAGGKDFLADTVTQLTGSVTAGRDLSVSAGRDLSAIASQLDAARDATLSAKENLVLTSAANESHTYSDGNHRIQQADHVAQVAASVSAGGDVRLSAGQDMAVVSSKVTAGNEADLVAGGKLNVLAAQNTDYTLYDKKDSGGWGSSSSRHDEVTQITNVGSEIKAGGDVALISGNDQHYQAAKLTSGKDLTLQSGGNIDFEGVKDLHKEDHAKSDNSLAWTSMSGSGSTDETLKQTEMSAKGQLVIKAVDGLHIDVKQVNEQTVSQAIDAMVQADPQLAWLKDAEKRGDVDWKQIKELHDSYSYSSSSLGEGAMLAIIIIVTVLTAGTASGAIGAMAGTGAEAGSGAALAAGGSEAMMAAGTAVGTASAGWANVALTATLTSLAGTGAVSVINNKGDLGAALGDTFSSNSLKNAAIGGLTAGAISYADSTWFKPAEGATSGGSQVTTLGSVQNPGYTSQMLTWSNAADTVLRSGANAVISSGISTAINGGSFGSNLGSALINEGIDLGAAAGNRGVGDLAQTLGVDQGTATTMMLHAMLGGLISVAKGQDFASGAIAGGVAEGLTPIANGLLAQYVSDKFATGDLSQQGSQDKIATAQIIGLLSASLAGGDAATGSMIGGYGEKYNAQFHVYQVFAEAYARSHPSTQTGGGNPDADSAALDPTSGFGNSGGPGGTPSKNPFSQSSSLLAAALAGGALGEMSAALGLSLEEALASLPTIGRMFSIGESPAPEVIAETPKGGTVVASDSSGAGQTASSASEVSAAENAAMGRPLDWSRVNPLGENAADHVNLHGADNLGKPLQGVFSGDPIETAEAAWKNAQAAGLQPVVQANGNLVYDVPMGKPVGWQGGYNGTGTPLSVVRVVVNKAGQVVTAFPK</sequence>
<comment type="caution">
    <text evidence="3">The sequence shown here is derived from an EMBL/GenBank/DDBJ whole genome shotgun (WGS) entry which is preliminary data.</text>
</comment>
<dbReference type="RefSeq" id="WP_177143881.1">
    <property type="nucleotide sequence ID" value="NZ_JACAPU010000011.1"/>
</dbReference>
<dbReference type="InterPro" id="IPR008619">
    <property type="entry name" value="Filamentous_hemagglutn_rpt"/>
</dbReference>
<dbReference type="SUPFAM" id="SSF51126">
    <property type="entry name" value="Pectin lyase-like"/>
    <property type="match status" value="1"/>
</dbReference>
<dbReference type="InterPro" id="IPR012334">
    <property type="entry name" value="Pectin_lyas_fold"/>
</dbReference>
<dbReference type="Pfam" id="PF05860">
    <property type="entry name" value="TPS"/>
    <property type="match status" value="1"/>
</dbReference>